<reference evidence="9" key="2">
    <citation type="submission" date="2015-06" db="UniProtKB">
        <authorList>
            <consortium name="EnsemblProtists"/>
        </authorList>
    </citation>
    <scope>IDENTIFICATION</scope>
    <source>
        <strain evidence="9">Pr102</strain>
    </source>
</reference>
<feature type="signal peptide" evidence="4">
    <location>
        <begin position="1"/>
        <end position="17"/>
    </location>
</feature>
<comment type="catalytic activity">
    <reaction evidence="4">
        <text>a phosphate monoester + H2O = an alcohol + phosphate</text>
        <dbReference type="Rhea" id="RHEA:15017"/>
        <dbReference type="ChEBI" id="CHEBI:15377"/>
        <dbReference type="ChEBI" id="CHEBI:30879"/>
        <dbReference type="ChEBI" id="CHEBI:43474"/>
        <dbReference type="ChEBI" id="CHEBI:67140"/>
        <dbReference type="EC" id="3.1.3.2"/>
    </reaction>
</comment>
<feature type="chain" id="PRO_5005134327" description="Purple acid phosphatase" evidence="4">
    <location>
        <begin position="18"/>
        <end position="711"/>
    </location>
</feature>
<organism evidence="9 10">
    <name type="scientific">Phytophthora ramorum</name>
    <name type="common">Sudden oak death agent</name>
    <dbReference type="NCBI Taxonomy" id="164328"/>
    <lineage>
        <taxon>Eukaryota</taxon>
        <taxon>Sar</taxon>
        <taxon>Stramenopiles</taxon>
        <taxon>Oomycota</taxon>
        <taxon>Peronosporomycetes</taxon>
        <taxon>Peronosporales</taxon>
        <taxon>Peronosporaceae</taxon>
        <taxon>Phytophthora</taxon>
    </lineage>
</organism>
<feature type="region of interest" description="Disordered" evidence="5">
    <location>
        <begin position="597"/>
        <end position="628"/>
    </location>
</feature>
<protein>
    <recommendedName>
        <fullName evidence="4">Purple acid phosphatase</fullName>
        <ecNumber evidence="4">3.1.3.2</ecNumber>
    </recommendedName>
</protein>
<comment type="similarity">
    <text evidence="4">Belongs to the metallophosphoesterase superfamily. Purple acid phosphatase family.</text>
</comment>
<evidence type="ECO:0000259" key="6">
    <source>
        <dbReference type="Pfam" id="PF00149"/>
    </source>
</evidence>
<evidence type="ECO:0000313" key="10">
    <source>
        <dbReference type="Proteomes" id="UP000005238"/>
    </source>
</evidence>
<dbReference type="EMBL" id="DS566121">
    <property type="status" value="NOT_ANNOTATED_CDS"/>
    <property type="molecule type" value="Genomic_DNA"/>
</dbReference>
<dbReference type="VEuPathDB" id="FungiDB:KRP23_3053"/>
<keyword evidence="2 4" id="KW-0378">Hydrolase</keyword>
<feature type="domain" description="Purple acid phosphatase N-terminal" evidence="8">
    <location>
        <begin position="67"/>
        <end position="164"/>
    </location>
</feature>
<feature type="compositionally biased region" description="Acidic residues" evidence="5">
    <location>
        <begin position="601"/>
        <end position="616"/>
    </location>
</feature>
<feature type="compositionally biased region" description="Basic and acidic residues" evidence="5">
    <location>
        <begin position="562"/>
        <end position="578"/>
    </location>
</feature>
<dbReference type="Gene3D" id="3.60.21.10">
    <property type="match status" value="1"/>
</dbReference>
<dbReference type="VEuPathDB" id="FungiDB:KRP22_15016"/>
<dbReference type="EC" id="3.1.3.2" evidence="4"/>
<dbReference type="InterPro" id="IPR039331">
    <property type="entry name" value="PAPs-like"/>
</dbReference>
<dbReference type="InParanoid" id="H3H2W3"/>
<feature type="region of interest" description="Disordered" evidence="5">
    <location>
        <begin position="681"/>
        <end position="702"/>
    </location>
</feature>
<evidence type="ECO:0000256" key="2">
    <source>
        <dbReference type="ARBA" id="ARBA00022801"/>
    </source>
</evidence>
<feature type="region of interest" description="Disordered" evidence="5">
    <location>
        <begin position="548"/>
        <end position="578"/>
    </location>
</feature>
<feature type="compositionally biased region" description="Basic and acidic residues" evidence="5">
    <location>
        <begin position="681"/>
        <end position="692"/>
    </location>
</feature>
<dbReference type="Gene3D" id="2.60.40.380">
    <property type="entry name" value="Purple acid phosphatase-like, N-terminal"/>
    <property type="match status" value="1"/>
</dbReference>
<dbReference type="VEuPathDB" id="FungiDB:KRP22_15015"/>
<dbReference type="PANTHER" id="PTHR22953:SF153">
    <property type="entry name" value="PURPLE ACID PHOSPHATASE"/>
    <property type="match status" value="1"/>
</dbReference>
<feature type="compositionally biased region" description="Polar residues" evidence="5">
    <location>
        <begin position="548"/>
        <end position="557"/>
    </location>
</feature>
<dbReference type="InterPro" id="IPR008963">
    <property type="entry name" value="Purple_acid_Pase-like_N"/>
</dbReference>
<accession>H3H2W3</accession>
<dbReference type="EnsemblProtists" id="Phyra84764">
    <property type="protein sequence ID" value="Phyra84764"/>
    <property type="gene ID" value="Phyra84764"/>
</dbReference>
<name>H3H2W3_PHYRM</name>
<evidence type="ECO:0000256" key="1">
    <source>
        <dbReference type="ARBA" id="ARBA00022729"/>
    </source>
</evidence>
<dbReference type="HOGENOM" id="CLU_013387_2_0_1"/>
<dbReference type="GO" id="GO:0003993">
    <property type="term" value="F:acid phosphatase activity"/>
    <property type="evidence" value="ECO:0000318"/>
    <property type="project" value="GO_Central"/>
</dbReference>
<proteinExistence type="inferred from homology"/>
<evidence type="ECO:0000256" key="3">
    <source>
        <dbReference type="ARBA" id="ARBA00023180"/>
    </source>
</evidence>
<dbReference type="CDD" id="cd00839">
    <property type="entry name" value="MPP_PAPs"/>
    <property type="match status" value="1"/>
</dbReference>
<evidence type="ECO:0000259" key="7">
    <source>
        <dbReference type="Pfam" id="PF14008"/>
    </source>
</evidence>
<dbReference type="eggNOG" id="KOG1378">
    <property type="taxonomic scope" value="Eukaryota"/>
</dbReference>
<evidence type="ECO:0000256" key="4">
    <source>
        <dbReference type="RuleBase" id="RU361203"/>
    </source>
</evidence>
<feature type="region of interest" description="Disordered" evidence="5">
    <location>
        <begin position="507"/>
        <end position="528"/>
    </location>
</feature>
<feature type="domain" description="Purple acid phosphatase C-terminal" evidence="7">
    <location>
        <begin position="437"/>
        <end position="498"/>
    </location>
</feature>
<evidence type="ECO:0000256" key="5">
    <source>
        <dbReference type="SAM" id="MobiDB-lite"/>
    </source>
</evidence>
<reference evidence="10" key="1">
    <citation type="journal article" date="2006" name="Science">
        <title>Phytophthora genome sequences uncover evolutionary origins and mechanisms of pathogenesis.</title>
        <authorList>
            <person name="Tyler B.M."/>
            <person name="Tripathy S."/>
            <person name="Zhang X."/>
            <person name="Dehal P."/>
            <person name="Jiang R.H."/>
            <person name="Aerts A."/>
            <person name="Arredondo F.D."/>
            <person name="Baxter L."/>
            <person name="Bensasson D."/>
            <person name="Beynon J.L."/>
            <person name="Chapman J."/>
            <person name="Damasceno C.M."/>
            <person name="Dorrance A.E."/>
            <person name="Dou D."/>
            <person name="Dickerman A.W."/>
            <person name="Dubchak I.L."/>
            <person name="Garbelotto M."/>
            <person name="Gijzen M."/>
            <person name="Gordon S.G."/>
            <person name="Govers F."/>
            <person name="Grunwald N.J."/>
            <person name="Huang W."/>
            <person name="Ivors K.L."/>
            <person name="Jones R.W."/>
            <person name="Kamoun S."/>
            <person name="Krampis K."/>
            <person name="Lamour K.H."/>
            <person name="Lee M.K."/>
            <person name="McDonald W.H."/>
            <person name="Medina M."/>
            <person name="Meijer H.J."/>
            <person name="Nordberg E.K."/>
            <person name="Maclean D.J."/>
            <person name="Ospina-Giraldo M.D."/>
            <person name="Morris P.F."/>
            <person name="Phuntumart V."/>
            <person name="Putnam N.H."/>
            <person name="Rash S."/>
            <person name="Rose J.K."/>
            <person name="Sakihama Y."/>
            <person name="Salamov A.A."/>
            <person name="Savidor A."/>
            <person name="Scheuring C.F."/>
            <person name="Smith B.M."/>
            <person name="Sobral B.W."/>
            <person name="Terry A."/>
            <person name="Torto-Alalibo T.A."/>
            <person name="Win J."/>
            <person name="Xu Z."/>
            <person name="Zhang H."/>
            <person name="Grigoriev I.V."/>
            <person name="Rokhsar D.S."/>
            <person name="Boore J.L."/>
        </authorList>
    </citation>
    <scope>NUCLEOTIDE SEQUENCE [LARGE SCALE GENOMIC DNA]</scope>
    <source>
        <strain evidence="10">Pr102</strain>
    </source>
</reference>
<dbReference type="InterPro" id="IPR025733">
    <property type="entry name" value="PAPs_C"/>
</dbReference>
<keyword evidence="3" id="KW-0325">Glycoprotein</keyword>
<dbReference type="InterPro" id="IPR041792">
    <property type="entry name" value="MPP_PAP"/>
</dbReference>
<dbReference type="SUPFAM" id="SSF49363">
    <property type="entry name" value="Purple acid phosphatase, N-terminal domain"/>
    <property type="match status" value="1"/>
</dbReference>
<sequence>MVGPALISLTLLAAVVGANVIVDDNTCYRNKARDVCEPESLCEFNFNIGDLNFNQSCRVKEGVNFYPQQIHLAFAGKKAGTAMTVSWATFEDVTDSAVWVGSSEDALELVDTPISSVSYYSGNSYNLFHHHASVTGLKPRTKYFYKVGSQGDEMYTSDVYSFITARPATDDSTFNVVIYGDLGDGEHSVDTIASLNKLTSKDVDMIYHLGDISYADDDFLKGNQAAGFFYEEVYNKWMNSLMPVMSGIPYMVLVGNHEAECHSPACQISRKKRNALGNYTAYNTRFKMPSESGGTLNMWHSFDHGPIHFTSLSSETDYPGAPTNQMTLWVKNGGFGDQLSWIEADLKKADANRANVPWIFVGMHRPLYSVLNSENDVPTEQTAVIQAAFEGLLLKYKVDVVLTGHKHYYERELPIAKNTAVMDGVSEDYSVYDNPQAPVHILTGGAGQVEGMSEPPTNTASWNAVSDYKHFGYSTLEANRTTLSWKFILSSDQSVKDEFVIQSNAMPPLTATSNPLEPVTPSPSCVKESGHCVRDAWIEKVVAAQEHQAATSSSYPSKQHLRSSESKSDSNDDVGGEHDYGEELQKYMAEATANLEKPLEDSDDSDEDSSDEDTDSESPRSDDIVDFDDMDDYVVPPVEIPRCYRTQDLRGGVVVGGGYVLFTNWAFKRQQRRIRHLRPIPERRDAGDHELPSSDGANGVKGRYSGKIVEL</sequence>
<dbReference type="Pfam" id="PF14008">
    <property type="entry name" value="Metallophos_C"/>
    <property type="match status" value="1"/>
</dbReference>
<keyword evidence="10" id="KW-1185">Reference proteome</keyword>
<dbReference type="InterPro" id="IPR004843">
    <property type="entry name" value="Calcineurin-like_PHP"/>
</dbReference>
<dbReference type="InterPro" id="IPR029052">
    <property type="entry name" value="Metallo-depent_PP-like"/>
</dbReference>
<dbReference type="STRING" id="164328.H3H2W3"/>
<dbReference type="Proteomes" id="UP000005238">
    <property type="component" value="Unassembled WGS sequence"/>
</dbReference>
<dbReference type="GO" id="GO:0046872">
    <property type="term" value="F:metal ion binding"/>
    <property type="evidence" value="ECO:0007669"/>
    <property type="project" value="InterPro"/>
</dbReference>
<dbReference type="SUPFAM" id="SSF56300">
    <property type="entry name" value="Metallo-dependent phosphatases"/>
    <property type="match status" value="1"/>
</dbReference>
<evidence type="ECO:0000259" key="8">
    <source>
        <dbReference type="Pfam" id="PF16656"/>
    </source>
</evidence>
<feature type="domain" description="Calcineurin-like phosphoesterase" evidence="6">
    <location>
        <begin position="175"/>
        <end position="409"/>
    </location>
</feature>
<dbReference type="PANTHER" id="PTHR22953">
    <property type="entry name" value="ACID PHOSPHATASE RELATED"/>
    <property type="match status" value="1"/>
</dbReference>
<dbReference type="AlphaFoldDB" id="H3H2W3"/>
<dbReference type="Pfam" id="PF00149">
    <property type="entry name" value="Metallophos"/>
    <property type="match status" value="1"/>
</dbReference>
<keyword evidence="1 4" id="KW-0732">Signal</keyword>
<dbReference type="InterPro" id="IPR015914">
    <property type="entry name" value="PAPs_N"/>
</dbReference>
<dbReference type="Pfam" id="PF16656">
    <property type="entry name" value="Pur_ac_phosph_N"/>
    <property type="match status" value="1"/>
</dbReference>
<dbReference type="VEuPathDB" id="FungiDB:KRP23_3052"/>
<evidence type="ECO:0000313" key="9">
    <source>
        <dbReference type="EnsemblProtists" id="Phyra84764"/>
    </source>
</evidence>